<keyword evidence="1" id="KW-1133">Transmembrane helix</keyword>
<reference evidence="3" key="1">
    <citation type="submission" date="2020-06" db="EMBL/GenBank/DDBJ databases">
        <authorList>
            <consortium name="Plant Systems Biology data submission"/>
        </authorList>
    </citation>
    <scope>NUCLEOTIDE SEQUENCE</scope>
    <source>
        <strain evidence="3">D6</strain>
    </source>
</reference>
<keyword evidence="1" id="KW-0472">Membrane</keyword>
<evidence type="ECO:0000313" key="3">
    <source>
        <dbReference type="EMBL" id="CAB9510469.1"/>
    </source>
</evidence>
<feature type="chain" id="PRO_5040353400" evidence="2">
    <location>
        <begin position="30"/>
        <end position="464"/>
    </location>
</feature>
<evidence type="ECO:0000256" key="1">
    <source>
        <dbReference type="SAM" id="Phobius"/>
    </source>
</evidence>
<keyword evidence="4" id="KW-1185">Reference proteome</keyword>
<dbReference type="Proteomes" id="UP001153069">
    <property type="component" value="Unassembled WGS sequence"/>
</dbReference>
<protein>
    <submittedName>
        <fullName evidence="3">Uncharacterized protein</fullName>
    </submittedName>
</protein>
<name>A0A9N8E2F3_9STRA</name>
<dbReference type="EMBL" id="CAICTM010000436">
    <property type="protein sequence ID" value="CAB9510469.1"/>
    <property type="molecule type" value="Genomic_DNA"/>
</dbReference>
<evidence type="ECO:0000313" key="4">
    <source>
        <dbReference type="Proteomes" id="UP001153069"/>
    </source>
</evidence>
<keyword evidence="1" id="KW-0812">Transmembrane</keyword>
<gene>
    <name evidence="3" type="ORF">SEMRO_437_G142910.1</name>
</gene>
<accession>A0A9N8E2F3</accession>
<evidence type="ECO:0000256" key="2">
    <source>
        <dbReference type="SAM" id="SignalP"/>
    </source>
</evidence>
<dbReference type="AlphaFoldDB" id="A0A9N8E2F3"/>
<keyword evidence="2" id="KW-0732">Signal</keyword>
<proteinExistence type="predicted"/>
<organism evidence="3 4">
    <name type="scientific">Seminavis robusta</name>
    <dbReference type="NCBI Taxonomy" id="568900"/>
    <lineage>
        <taxon>Eukaryota</taxon>
        <taxon>Sar</taxon>
        <taxon>Stramenopiles</taxon>
        <taxon>Ochrophyta</taxon>
        <taxon>Bacillariophyta</taxon>
        <taxon>Bacillariophyceae</taxon>
        <taxon>Bacillariophycidae</taxon>
        <taxon>Naviculales</taxon>
        <taxon>Naviculaceae</taxon>
        <taxon>Seminavis</taxon>
    </lineage>
</organism>
<feature type="transmembrane region" description="Helical" evidence="1">
    <location>
        <begin position="405"/>
        <end position="433"/>
    </location>
</feature>
<sequence>MTMMTACSVCYPLLLFLLALLNIPTCVVGSGDSLVTKLLRRLEDNGGGYNNGNYGYYYYDNEDGIYDLSLLYIKYLGCTSFRTSNANYGGNNDGGDNNNYYQYYEDGNLVYGYKNQLVRFTLCASSGCDSNDCVGEYAMDMLEFLEVYSEQMQQQQEQQCEYVKEHCYCSGGYTWESCLYNCYSNAGIVDCMDSYYGNEESFQLQEYLECRQAYGGQNGDNNNNNNNNNYNNNNGEIQFFVGPYCDTDSGDVFLGAFFDEYCAMEADASYFMSLNYGNGFPYFYDAIISTTSGNTGYCTACIDQEQQNNGDDDDGYPDANELCQMTTEEAEYKCDWARQYYTGCTFLNTTLPCLDGRYCPDDDGAGNIQQNLVDEEGGSVSSTESSENQLFAKVQSILDFEENPFLAGMVVVMSGILLFFLSGCLVWCCVPILPRAPVQNSKRTSLIDRHLSGRNDQIMRNRSK</sequence>
<feature type="signal peptide" evidence="2">
    <location>
        <begin position="1"/>
        <end position="29"/>
    </location>
</feature>
<comment type="caution">
    <text evidence="3">The sequence shown here is derived from an EMBL/GenBank/DDBJ whole genome shotgun (WGS) entry which is preliminary data.</text>
</comment>